<name>W4FJD5_APHAT</name>
<accession>W4FJD5</accession>
<gene>
    <name evidence="1" type="ORF">H257_16301</name>
</gene>
<dbReference type="VEuPathDB" id="FungiDB:H257_16301"/>
<sequence>MIYVCLCHVLWFLGVILSFERLLCFLTFCSFTNPRNWPSAVYVFLPPSSFILNASKNANAHACISVSLAIDMKNRRDGVVIAKHHVVGGSLDILVGTISSESLVQLDRSRHPFIGPCSCWK</sequence>
<protein>
    <submittedName>
        <fullName evidence="1">Uncharacterized protein</fullName>
    </submittedName>
</protein>
<evidence type="ECO:0000313" key="1">
    <source>
        <dbReference type="EMBL" id="ETV67575.1"/>
    </source>
</evidence>
<organism evidence="1">
    <name type="scientific">Aphanomyces astaci</name>
    <name type="common">Crayfish plague agent</name>
    <dbReference type="NCBI Taxonomy" id="112090"/>
    <lineage>
        <taxon>Eukaryota</taxon>
        <taxon>Sar</taxon>
        <taxon>Stramenopiles</taxon>
        <taxon>Oomycota</taxon>
        <taxon>Saprolegniomycetes</taxon>
        <taxon>Saprolegniales</taxon>
        <taxon>Verrucalvaceae</taxon>
        <taxon>Aphanomyces</taxon>
    </lineage>
</organism>
<dbReference type="RefSeq" id="XP_009842979.1">
    <property type="nucleotide sequence ID" value="XM_009844677.1"/>
</dbReference>
<dbReference type="EMBL" id="KI913196">
    <property type="protein sequence ID" value="ETV67575.1"/>
    <property type="molecule type" value="Genomic_DNA"/>
</dbReference>
<proteinExistence type="predicted"/>
<dbReference type="GeneID" id="20818297"/>
<reference evidence="1" key="1">
    <citation type="submission" date="2013-12" db="EMBL/GenBank/DDBJ databases">
        <title>The Genome Sequence of Aphanomyces astaci APO3.</title>
        <authorList>
            <consortium name="The Broad Institute Genomics Platform"/>
            <person name="Russ C."/>
            <person name="Tyler B."/>
            <person name="van West P."/>
            <person name="Dieguez-Uribeondo J."/>
            <person name="Young S.K."/>
            <person name="Zeng Q."/>
            <person name="Gargeya S."/>
            <person name="Fitzgerald M."/>
            <person name="Abouelleil A."/>
            <person name="Alvarado L."/>
            <person name="Chapman S.B."/>
            <person name="Gainer-Dewar J."/>
            <person name="Goldberg J."/>
            <person name="Griggs A."/>
            <person name="Gujja S."/>
            <person name="Hansen M."/>
            <person name="Howarth C."/>
            <person name="Imamovic A."/>
            <person name="Ireland A."/>
            <person name="Larimer J."/>
            <person name="McCowan C."/>
            <person name="Murphy C."/>
            <person name="Pearson M."/>
            <person name="Poon T.W."/>
            <person name="Priest M."/>
            <person name="Roberts A."/>
            <person name="Saif S."/>
            <person name="Shea T."/>
            <person name="Sykes S."/>
            <person name="Wortman J."/>
            <person name="Nusbaum C."/>
            <person name="Birren B."/>
        </authorList>
    </citation>
    <scope>NUCLEOTIDE SEQUENCE [LARGE SCALE GENOMIC DNA]</scope>
    <source>
        <strain evidence="1">APO3</strain>
    </source>
</reference>
<dbReference type="AlphaFoldDB" id="W4FJD5"/>